<evidence type="ECO:0000256" key="5">
    <source>
        <dbReference type="ARBA" id="ARBA00022691"/>
    </source>
</evidence>
<dbReference type="EC" id="2.1.1.22" evidence="2"/>
<evidence type="ECO:0000313" key="6">
    <source>
        <dbReference type="EMBL" id="TQV76545.1"/>
    </source>
</evidence>
<proteinExistence type="inferred from homology"/>
<dbReference type="RefSeq" id="WP_142887905.1">
    <property type="nucleotide sequence ID" value="NZ_VIKR01000001.1"/>
</dbReference>
<dbReference type="SMART" id="SM01296">
    <property type="entry name" value="N2227"/>
    <property type="match status" value="1"/>
</dbReference>
<reference evidence="6 7" key="1">
    <citation type="submission" date="2019-06" db="EMBL/GenBank/DDBJ databases">
        <title>Draft genome of Aliikangiella marina GYP-15.</title>
        <authorList>
            <person name="Wang G."/>
        </authorList>
    </citation>
    <scope>NUCLEOTIDE SEQUENCE [LARGE SCALE GENOMIC DNA]</scope>
    <source>
        <strain evidence="6 7">GYP-15</strain>
    </source>
</reference>
<organism evidence="6 7">
    <name type="scientific">Aliikangiella marina</name>
    <dbReference type="NCBI Taxonomy" id="1712262"/>
    <lineage>
        <taxon>Bacteria</taxon>
        <taxon>Pseudomonadati</taxon>
        <taxon>Pseudomonadota</taxon>
        <taxon>Gammaproteobacteria</taxon>
        <taxon>Oceanospirillales</taxon>
        <taxon>Pleioneaceae</taxon>
        <taxon>Aliikangiella</taxon>
    </lineage>
</organism>
<dbReference type="EMBL" id="VIKR01000001">
    <property type="protein sequence ID" value="TQV76545.1"/>
    <property type="molecule type" value="Genomic_DNA"/>
</dbReference>
<accession>A0A545TH58</accession>
<dbReference type="SUPFAM" id="SSF53335">
    <property type="entry name" value="S-adenosyl-L-methionine-dependent methyltransferases"/>
    <property type="match status" value="1"/>
</dbReference>
<dbReference type="GO" id="GO:0032259">
    <property type="term" value="P:methylation"/>
    <property type="evidence" value="ECO:0007669"/>
    <property type="project" value="UniProtKB-KW"/>
</dbReference>
<keyword evidence="5" id="KW-0949">S-adenosyl-L-methionine</keyword>
<evidence type="ECO:0000313" key="7">
    <source>
        <dbReference type="Proteomes" id="UP000317839"/>
    </source>
</evidence>
<name>A0A545TH58_9GAMM</name>
<keyword evidence="4" id="KW-0808">Transferase</keyword>
<dbReference type="Pfam" id="PF07942">
    <property type="entry name" value="CARME"/>
    <property type="match status" value="1"/>
</dbReference>
<dbReference type="Proteomes" id="UP000317839">
    <property type="component" value="Unassembled WGS sequence"/>
</dbReference>
<dbReference type="GO" id="GO:0030735">
    <property type="term" value="F:carnosine N-methyltransferase activity"/>
    <property type="evidence" value="ECO:0007669"/>
    <property type="project" value="UniProtKB-EC"/>
</dbReference>
<gene>
    <name evidence="6" type="ORF">FLL45_00855</name>
</gene>
<dbReference type="Gene3D" id="3.40.50.150">
    <property type="entry name" value="Vaccinia Virus protein VP39"/>
    <property type="match status" value="1"/>
</dbReference>
<comment type="caution">
    <text evidence="6">The sequence shown here is derived from an EMBL/GenBank/DDBJ whole genome shotgun (WGS) entry which is preliminary data.</text>
</comment>
<dbReference type="AlphaFoldDB" id="A0A545TH58"/>
<keyword evidence="3" id="KW-0489">Methyltransferase</keyword>
<comment type="similarity">
    <text evidence="1">Belongs to the carnosine N-methyltransferase family.</text>
</comment>
<dbReference type="PANTHER" id="PTHR12303">
    <property type="entry name" value="CARNOSINE N-METHYLTRANSFERASE"/>
    <property type="match status" value="1"/>
</dbReference>
<dbReference type="OrthoDB" id="5696937at2"/>
<sequence>MNITPQFIDLMACPESGENLSLKDNQLVSQQSKCHYPVINGIPWLFRHPLHSMVDWSVKLNHFNQIFSDDIRQLKNELKKASDYTQPRLEKLLSGKTLFQQAVIELVSPILSAKVASKPVYDALSDRAPHTQNLLSYEANLYRDWVWGDEENKLSAKIIMQRIGTLQPKNVLVLGAGSCRLAYDIHRLLGSATTIANDINPLLLFAANKILSGEALEIVEFPAHPINTESVALSHSIAGLEKWPDNFYLLFSDAATPAIKSAAIDLVVTPWLIDIQPFELRKFMTCLNHYLPMGGHWVNFGSLVFNQSREALCYSIDEIKALAHEAGFEIEESESQVIPYLKSPHNAGYRMETVFSWRARKVKEVKQTESLQNLPNWILDINKPIPATREIQSFAFSHQLYAELAGKIDGKHSIVQIAKKIAREKSMDEQEAISMVKNFYLKIIQESF</sequence>
<evidence type="ECO:0000256" key="4">
    <source>
        <dbReference type="ARBA" id="ARBA00022679"/>
    </source>
</evidence>
<evidence type="ECO:0000256" key="3">
    <source>
        <dbReference type="ARBA" id="ARBA00022603"/>
    </source>
</evidence>
<dbReference type="PANTHER" id="PTHR12303:SF6">
    <property type="entry name" value="CARNOSINE N-METHYLTRANSFERASE"/>
    <property type="match status" value="1"/>
</dbReference>
<dbReference type="InterPro" id="IPR029063">
    <property type="entry name" value="SAM-dependent_MTases_sf"/>
</dbReference>
<evidence type="ECO:0000256" key="1">
    <source>
        <dbReference type="ARBA" id="ARBA00010086"/>
    </source>
</evidence>
<dbReference type="SUPFAM" id="SSF158997">
    <property type="entry name" value="Trm112p-like"/>
    <property type="match status" value="1"/>
</dbReference>
<evidence type="ECO:0000256" key="2">
    <source>
        <dbReference type="ARBA" id="ARBA00012003"/>
    </source>
</evidence>
<protein>
    <recommendedName>
        <fullName evidence="2">carnosine N-methyltransferase</fullName>
        <ecNumber evidence="2">2.1.1.22</ecNumber>
    </recommendedName>
</protein>
<dbReference type="InterPro" id="IPR012901">
    <property type="entry name" value="CARME"/>
</dbReference>
<dbReference type="Gene3D" id="2.20.25.10">
    <property type="match status" value="1"/>
</dbReference>
<keyword evidence="7" id="KW-1185">Reference proteome</keyword>